<name>A0ACD0NQG7_9BASI</name>
<sequence length="2062" mass="220433">MASRIQSEGKPSSPGGTLDRLDRNEPVKSGNAPSVIQGRRSHSKSDASQSRLARSQSGPNVGRIKVSKLVGDLEKSTAATSTLLSPSVALHSSGMASSASVGSQLRSSSSSGQSRARRKKTPPDAMLPIPQFSNTWMPSSLSQISPSSTSSKPSLKSRLFGLTRNKSQVSSHAEATGGTWNPYPRSPDSMTEADGLGLRTVTASGTVTASNDVQPASMTIACSSSSASRPSNGISSLFTGQLSPISGERANSLRQKGSHAPLASTNGDFPMKTGGDKGMVDLPPKTHGQIGGQKKSNSCASDEGKDAFENASCDRRDKFSSEVDEHASNACEVQANEGVLFRSKLRNEDPDVKTTSNISSAGSSGSLFRSNSWPSNQSGSSFVAPKKGSKAIGYYFKDAASNVLRTGKANEIEVAAFVNRYRISNLDYPAPHWASATSSCGEDEGKCFNSRSAKQNQSIKDIGTGIQGELADENEALPDPSSSEGNSVATNCSGRTRTHSQGRAEGELGSSCHINFLEQGRVADSVGRRHSSGSTTSCGSLSGFPIPAPRSGTLNGHQLPHDQGIRDNNFFNASSLQKEDGFSVLPRKDSSSFRSSSRPFSATGLPLQPRPMRPRTVEGSLPNFSNASTFNEGCAALSATSIAEELLAAEAQSPGLFPGSPYLGDVRAGSLAHGEESRPRASKEGDETFLPAGLQQIPRKTLNAPHPSSSLSVTVSEAGSAKPGLPPKNPLRNQRASASSGITHVERSLSASAQSANDSHLTALEHQATRIPVDGPVILVRSASEVVAGSMSSSSPENSRQRVMPQGELNGRALTFEDLEPPTPPAKNNPGLLDAHYPAAGEETDITPWMSQEGLVREDDLQKSLEKGDVPPIEPATTEEKESKLILAGAWKPSKVQGKIEAEATTPTRKKASVSTGSRRWRFGKDSMPDLEGESNGALRKGRSIRALKTDTVQRPHIRRVFEPLNESREKTGIVVTEEIVRSSQAPEPFFDRPSAPSLQSRKSLESEASVAGLQTEHHLLSPQIDPYSPTSSFSPHCSDRPGGLGGGAWLSRTDIDPEAKRVLTRWHVLRELVETERSYASDLAVVRDVFLARAKARAGLSVGVAVTSPAGPGSPLGHQGFIQHRVPNSMGHPSQAPSKHFARQISSDSNPQNAAMDPTSPASFASSNPSNRSSIYTISSQSSQTSEAFNNLAHPLPPFPTGVSPPASGSPGSAALSSSGVSTSGLASVRVGHYPAAAGAKSVSSGSGKPSFSVSSTSLTSASTATSATTPPTTYLPQAPSYADAPLSAADVRIIFAQLEPCAAFADEMTAALEDAVGSWVASDVQRLLEQGLHDEEDEDDMVGQAFLKLMPRIDQVYASYCSRHEAAMSRLMELSSSQPKAAAFIRECTEAARKHTNAWDLSSLLIKPVQRVLKYPLLLQQILANTNESHPDQEFLRAAFDEIQKVADHINEVKKRKDLVDQIVAGKITKRAASQKVQHGAAKKLLRRQEKVKKAIVGPSADLQDTNQIYYRLSAQLGGLESGVLAFARRCFDWSEAVRETYSSQARLLEQWRVVYSLEDSPAATPVDDRLKSFLHLIQNEMIDRHWAQLDADIRSTVIPMAHRIHQMFSNPKTVIAKRDARELDYSRYRSDMSKSSKVPDRKLIESANAFVALHTQLLDELPQFNYGVQTLLDVCIQAFARLQASHHLKVQRAIVEFWQDHAWGDKDEMILNKETGEVSMRHSNTVKHFWEVHSSVAGHAENLAICTRKDETFLSRSRSTSHGMVEPSKSLGFDTRNPSSSSRLQGKGFSNLDPAASVNGSESVSSLPPSLSVTSNAPSPAAGSLNNALGLPPVTVQHAARRGGAAGIVRSISDSLMSPKADRNDEEASLADASLNEHATELEGSNGCVALPPTPPSKDVDENSRHSLPVLPALTFQDEGFFVQNGPSGLPFLDTNETPALPRETFPSPSKAQVISAHEKAEVGRRSGAESRPGAASEHRRQASRNKYDLAATMAAVAGNPGRPMDERGTRMGYPLLEYAPGDLLKVISLDPDETGWLFGRTEGGQVGWAEAGSFVCLE</sequence>
<protein>
    <submittedName>
        <fullName evidence="1">Uncharacterized protein</fullName>
    </submittedName>
</protein>
<dbReference type="EMBL" id="KZ820270">
    <property type="protein sequence ID" value="PWN48093.1"/>
    <property type="molecule type" value="Genomic_DNA"/>
</dbReference>
<reference evidence="1 2" key="1">
    <citation type="journal article" date="2018" name="Mol. Biol. Evol.">
        <title>Broad Genomic Sampling Reveals a Smut Pathogenic Ancestry of the Fungal Clade Ustilaginomycotina.</title>
        <authorList>
            <person name="Kijpornyongpan T."/>
            <person name="Mondo S.J."/>
            <person name="Barry K."/>
            <person name="Sandor L."/>
            <person name="Lee J."/>
            <person name="Lipzen A."/>
            <person name="Pangilinan J."/>
            <person name="LaButti K."/>
            <person name="Hainaut M."/>
            <person name="Henrissat B."/>
            <person name="Grigoriev I.V."/>
            <person name="Spatafora J.W."/>
            <person name="Aime M.C."/>
        </authorList>
    </citation>
    <scope>NUCLEOTIDE SEQUENCE [LARGE SCALE GENOMIC DNA]</scope>
    <source>
        <strain evidence="1 2">SA 807</strain>
    </source>
</reference>
<keyword evidence="2" id="KW-1185">Reference proteome</keyword>
<proteinExistence type="predicted"/>
<accession>A0ACD0NQG7</accession>
<organism evidence="1 2">
    <name type="scientific">Violaceomyces palustris</name>
    <dbReference type="NCBI Taxonomy" id="1673888"/>
    <lineage>
        <taxon>Eukaryota</taxon>
        <taxon>Fungi</taxon>
        <taxon>Dikarya</taxon>
        <taxon>Basidiomycota</taxon>
        <taxon>Ustilaginomycotina</taxon>
        <taxon>Ustilaginomycetes</taxon>
        <taxon>Violaceomycetales</taxon>
        <taxon>Violaceomycetaceae</taxon>
        <taxon>Violaceomyces</taxon>
    </lineage>
</organism>
<evidence type="ECO:0000313" key="1">
    <source>
        <dbReference type="EMBL" id="PWN48093.1"/>
    </source>
</evidence>
<gene>
    <name evidence="1" type="ORF">IE53DRAFT_213105</name>
</gene>
<evidence type="ECO:0000313" key="2">
    <source>
        <dbReference type="Proteomes" id="UP000245626"/>
    </source>
</evidence>
<dbReference type="Proteomes" id="UP000245626">
    <property type="component" value="Unassembled WGS sequence"/>
</dbReference>